<comment type="similarity">
    <text evidence="3">Belongs to the D-isomer specific 2-hydroxyacid dehydrogenase family.</text>
</comment>
<dbReference type="GO" id="GO:0030267">
    <property type="term" value="F:glyoxylate reductase (NADPH) activity"/>
    <property type="evidence" value="ECO:0007669"/>
    <property type="project" value="TreeGrafter"/>
</dbReference>
<name>A0A6U3BTH1_9EUKA</name>
<evidence type="ECO:0000259" key="5">
    <source>
        <dbReference type="Pfam" id="PF02826"/>
    </source>
</evidence>
<keyword evidence="2" id="KW-0520">NAD</keyword>
<dbReference type="GO" id="GO:0005829">
    <property type="term" value="C:cytosol"/>
    <property type="evidence" value="ECO:0007669"/>
    <property type="project" value="TreeGrafter"/>
</dbReference>
<gene>
    <name evidence="6" type="ORF">LGLO00237_LOCUS25442</name>
</gene>
<dbReference type="Gene3D" id="3.40.50.720">
    <property type="entry name" value="NAD(P)-binding Rossmann-like Domain"/>
    <property type="match status" value="2"/>
</dbReference>
<dbReference type="GO" id="GO:0051287">
    <property type="term" value="F:NAD binding"/>
    <property type="evidence" value="ECO:0007669"/>
    <property type="project" value="InterPro"/>
</dbReference>
<evidence type="ECO:0000256" key="2">
    <source>
        <dbReference type="ARBA" id="ARBA00023027"/>
    </source>
</evidence>
<organism evidence="6">
    <name type="scientific">Lotharella globosa</name>
    <dbReference type="NCBI Taxonomy" id="91324"/>
    <lineage>
        <taxon>Eukaryota</taxon>
        <taxon>Sar</taxon>
        <taxon>Rhizaria</taxon>
        <taxon>Cercozoa</taxon>
        <taxon>Chlorarachniophyceae</taxon>
        <taxon>Lotharella</taxon>
    </lineage>
</organism>
<dbReference type="InterPro" id="IPR050223">
    <property type="entry name" value="D-isomer_2-hydroxyacid_DH"/>
</dbReference>
<dbReference type="InterPro" id="IPR006139">
    <property type="entry name" value="D-isomer_2_OHA_DH_cat_dom"/>
</dbReference>
<protein>
    <recommendedName>
        <fullName evidence="7">D-isomer specific 2-hydroxyacid dehydrogenase NAD-binding domain-containing protein</fullName>
    </recommendedName>
</protein>
<dbReference type="InterPro" id="IPR036291">
    <property type="entry name" value="NAD(P)-bd_dom_sf"/>
</dbReference>
<dbReference type="PANTHER" id="PTHR10996:SF178">
    <property type="entry name" value="2-HYDROXYACID DEHYDROGENASE YGL185C-RELATED"/>
    <property type="match status" value="1"/>
</dbReference>
<evidence type="ECO:0008006" key="7">
    <source>
        <dbReference type="Google" id="ProtNLM"/>
    </source>
</evidence>
<evidence type="ECO:0000256" key="1">
    <source>
        <dbReference type="ARBA" id="ARBA00023002"/>
    </source>
</evidence>
<dbReference type="PANTHER" id="PTHR10996">
    <property type="entry name" value="2-HYDROXYACID DEHYDROGENASE-RELATED"/>
    <property type="match status" value="1"/>
</dbReference>
<dbReference type="SUPFAM" id="SSF51735">
    <property type="entry name" value="NAD(P)-binding Rossmann-fold domains"/>
    <property type="match status" value="1"/>
</dbReference>
<evidence type="ECO:0000313" key="6">
    <source>
        <dbReference type="EMBL" id="CAE0673737.1"/>
    </source>
</evidence>
<dbReference type="GO" id="GO:0016618">
    <property type="term" value="F:hydroxypyruvate reductase [NAD(P)H] activity"/>
    <property type="evidence" value="ECO:0007669"/>
    <property type="project" value="TreeGrafter"/>
</dbReference>
<reference evidence="6" key="1">
    <citation type="submission" date="2021-01" db="EMBL/GenBank/DDBJ databases">
        <authorList>
            <person name="Corre E."/>
            <person name="Pelletier E."/>
            <person name="Niang G."/>
            <person name="Scheremetjew M."/>
            <person name="Finn R."/>
            <person name="Kale V."/>
            <person name="Holt S."/>
            <person name="Cochrane G."/>
            <person name="Meng A."/>
            <person name="Brown T."/>
            <person name="Cohen L."/>
        </authorList>
    </citation>
    <scope>NUCLEOTIDE SEQUENCE</scope>
    <source>
        <strain evidence="6">CCCM811</strain>
    </source>
</reference>
<dbReference type="AlphaFoldDB" id="A0A6U3BTH1"/>
<proteinExistence type="inferred from homology"/>
<sequence>MSLNAVITQGLGVPKETVEALAKERGITVHWQEDAAEPKPANPDALIMVNKKTTGEFLGKLKPKMVAVAFTGYDAVDMKFCKENKIAVYNVPAYSSDSVAELAVGLALAVYREIPIADKAIREGKWVISAGGTELKGKTIGILGTGTIGIATAKLFKAFGCKLIGWSRSEKKEFTDIGGTYVKTKEDLFAGADVVSLHVPCNAHTMGCVGEAELSKLKSSSVLINVGRGGLVQQEVLAKMLHEKKFRAGLDVFKQEPVDPKDPILTAPNCVLTPHVAYKTTEALARRVIVTLDNIVSFSKSSDVNRVDTKA</sequence>
<feature type="domain" description="D-isomer specific 2-hydroxyacid dehydrogenase NAD-binding" evidence="5">
    <location>
        <begin position="104"/>
        <end position="277"/>
    </location>
</feature>
<dbReference type="Pfam" id="PF02826">
    <property type="entry name" value="2-Hacid_dh_C"/>
    <property type="match status" value="1"/>
</dbReference>
<accession>A0A6U3BTH1</accession>
<dbReference type="InterPro" id="IPR006140">
    <property type="entry name" value="D-isomer_DH_NAD-bd"/>
</dbReference>
<dbReference type="Pfam" id="PF00389">
    <property type="entry name" value="2-Hacid_dh"/>
    <property type="match status" value="1"/>
</dbReference>
<keyword evidence="1 3" id="KW-0560">Oxidoreductase</keyword>
<dbReference type="SUPFAM" id="SSF52283">
    <property type="entry name" value="Formate/glycerate dehydrogenase catalytic domain-like"/>
    <property type="match status" value="1"/>
</dbReference>
<dbReference type="EMBL" id="HBIV01035624">
    <property type="protein sequence ID" value="CAE0673737.1"/>
    <property type="molecule type" value="Transcribed_RNA"/>
</dbReference>
<evidence type="ECO:0000256" key="3">
    <source>
        <dbReference type="RuleBase" id="RU003719"/>
    </source>
</evidence>
<evidence type="ECO:0000259" key="4">
    <source>
        <dbReference type="Pfam" id="PF00389"/>
    </source>
</evidence>
<feature type="domain" description="D-isomer specific 2-hydroxyacid dehydrogenase catalytic" evidence="4">
    <location>
        <begin position="14"/>
        <end position="304"/>
    </location>
</feature>